<gene>
    <name evidence="2" type="ORF">Adt_00285</name>
</gene>
<feature type="coiled-coil region" evidence="1">
    <location>
        <begin position="1"/>
        <end position="28"/>
    </location>
</feature>
<name>A0ABD1VPM5_9LAMI</name>
<dbReference type="EMBL" id="JBFOLK010000001">
    <property type="protein sequence ID" value="KAL2539307.1"/>
    <property type="molecule type" value="Genomic_DNA"/>
</dbReference>
<proteinExistence type="predicted"/>
<keyword evidence="3" id="KW-1185">Reference proteome</keyword>
<reference evidence="3" key="1">
    <citation type="submission" date="2024-07" db="EMBL/GenBank/DDBJ databases">
        <title>Two chromosome-level genome assemblies of Korean endemic species Abeliophyllum distichum and Forsythia ovata (Oleaceae).</title>
        <authorList>
            <person name="Jang H."/>
        </authorList>
    </citation>
    <scope>NUCLEOTIDE SEQUENCE [LARGE SCALE GENOMIC DNA]</scope>
</reference>
<dbReference type="AlphaFoldDB" id="A0ABD1VPM5"/>
<accession>A0ABD1VPM5</accession>
<evidence type="ECO:0000313" key="3">
    <source>
        <dbReference type="Proteomes" id="UP001604336"/>
    </source>
</evidence>
<organism evidence="2 3">
    <name type="scientific">Abeliophyllum distichum</name>
    <dbReference type="NCBI Taxonomy" id="126358"/>
    <lineage>
        <taxon>Eukaryota</taxon>
        <taxon>Viridiplantae</taxon>
        <taxon>Streptophyta</taxon>
        <taxon>Embryophyta</taxon>
        <taxon>Tracheophyta</taxon>
        <taxon>Spermatophyta</taxon>
        <taxon>Magnoliopsida</taxon>
        <taxon>eudicotyledons</taxon>
        <taxon>Gunneridae</taxon>
        <taxon>Pentapetalae</taxon>
        <taxon>asterids</taxon>
        <taxon>lamiids</taxon>
        <taxon>Lamiales</taxon>
        <taxon>Oleaceae</taxon>
        <taxon>Forsythieae</taxon>
        <taxon>Abeliophyllum</taxon>
    </lineage>
</organism>
<evidence type="ECO:0000256" key="1">
    <source>
        <dbReference type="SAM" id="Coils"/>
    </source>
</evidence>
<evidence type="ECO:0000313" key="2">
    <source>
        <dbReference type="EMBL" id="KAL2539307.1"/>
    </source>
</evidence>
<dbReference type="Proteomes" id="UP001604336">
    <property type="component" value="Unassembled WGS sequence"/>
</dbReference>
<comment type="caution">
    <text evidence="2">The sequence shown here is derived from an EMBL/GenBank/DDBJ whole genome shotgun (WGS) entry which is preliminary data.</text>
</comment>
<sequence length="179" mass="20715">MNVKKAILEEEEEVVKQLDAEKRLFKEVPLGRRAYSPPISTRSSFVFHIWMSIPLLPVLRWMILMYGGRLVVTSEKEDLHEAVKCARGSRHKKGPGLAELPQEWEQLAAEEKQVDLVKPTWGFEHQLLEIKALGSPPLGKQIQQKVMLRMESQKGCNMRGLIQTWLPCLKEMFWKPVQE</sequence>
<keyword evidence="1" id="KW-0175">Coiled coil</keyword>
<protein>
    <submittedName>
        <fullName evidence="2">Katanin p60 ATPase-containing subunit A1</fullName>
    </submittedName>
</protein>